<sequence length="81" mass="9057">MLTLGNFPDAHGRRNGYHKISGFGNIAGASHWILNYCLGTRFVQLRTNAHRRNYSYTNSQTMNLPGTTNYPSAYTGTSSWA</sequence>
<gene>
    <name evidence="1" type="primary">Acey_s0034.g2943</name>
    <name evidence="1" type="ORF">Y032_0034g2943</name>
</gene>
<reference evidence="2" key="1">
    <citation type="journal article" date="2015" name="Nat. Genet.">
        <title>The genome and transcriptome of the zoonotic hookworm Ancylostoma ceylanicum identify infection-specific gene families.</title>
        <authorList>
            <person name="Schwarz E.M."/>
            <person name="Hu Y."/>
            <person name="Antoshechkin I."/>
            <person name="Miller M.M."/>
            <person name="Sternberg P.W."/>
            <person name="Aroian R.V."/>
        </authorList>
    </citation>
    <scope>NUCLEOTIDE SEQUENCE</scope>
    <source>
        <strain evidence="2">HY135</strain>
    </source>
</reference>
<organism evidence="1 2">
    <name type="scientific">Ancylostoma ceylanicum</name>
    <dbReference type="NCBI Taxonomy" id="53326"/>
    <lineage>
        <taxon>Eukaryota</taxon>
        <taxon>Metazoa</taxon>
        <taxon>Ecdysozoa</taxon>
        <taxon>Nematoda</taxon>
        <taxon>Chromadorea</taxon>
        <taxon>Rhabditida</taxon>
        <taxon>Rhabditina</taxon>
        <taxon>Rhabditomorpha</taxon>
        <taxon>Strongyloidea</taxon>
        <taxon>Ancylostomatidae</taxon>
        <taxon>Ancylostomatinae</taxon>
        <taxon>Ancylostoma</taxon>
    </lineage>
</organism>
<comment type="caution">
    <text evidence="1">The sequence shown here is derived from an EMBL/GenBank/DDBJ whole genome shotgun (WGS) entry which is preliminary data.</text>
</comment>
<evidence type="ECO:0000313" key="2">
    <source>
        <dbReference type="Proteomes" id="UP000024635"/>
    </source>
</evidence>
<dbReference type="EMBL" id="JARK01001370">
    <property type="protein sequence ID" value="EYC16344.1"/>
    <property type="molecule type" value="Genomic_DNA"/>
</dbReference>
<dbReference type="AlphaFoldDB" id="A0A016ULR9"/>
<proteinExistence type="predicted"/>
<evidence type="ECO:0000313" key="1">
    <source>
        <dbReference type="EMBL" id="EYC16344.1"/>
    </source>
</evidence>
<keyword evidence="2" id="KW-1185">Reference proteome</keyword>
<name>A0A016ULR9_9BILA</name>
<dbReference type="Proteomes" id="UP000024635">
    <property type="component" value="Unassembled WGS sequence"/>
</dbReference>
<accession>A0A016ULR9</accession>
<protein>
    <submittedName>
        <fullName evidence="1">Uncharacterized protein</fullName>
    </submittedName>
</protein>